<gene>
    <name evidence="5" type="ORF">B0A48_08553</name>
</gene>
<evidence type="ECO:0000256" key="2">
    <source>
        <dbReference type="ARBA" id="ARBA00010421"/>
    </source>
</evidence>
<comment type="caution">
    <text evidence="5">The sequence shown here is derived from an EMBL/GenBank/DDBJ whole genome shotgun (WGS) entry which is preliminary data.</text>
</comment>
<evidence type="ECO:0000256" key="1">
    <source>
        <dbReference type="ARBA" id="ARBA00004613"/>
    </source>
</evidence>
<protein>
    <recommendedName>
        <fullName evidence="7">Cerato-platanin</fullName>
    </recommendedName>
</protein>
<feature type="chain" id="PRO_5013116750" description="Cerato-platanin" evidence="4">
    <location>
        <begin position="18"/>
        <end position="223"/>
    </location>
</feature>
<evidence type="ECO:0000256" key="3">
    <source>
        <dbReference type="ARBA" id="ARBA00022525"/>
    </source>
</evidence>
<dbReference type="Proteomes" id="UP000192596">
    <property type="component" value="Unassembled WGS sequence"/>
</dbReference>
<evidence type="ECO:0000313" key="5">
    <source>
        <dbReference type="EMBL" id="OQO06765.1"/>
    </source>
</evidence>
<dbReference type="InterPro" id="IPR010829">
    <property type="entry name" value="Cerato-platanin"/>
</dbReference>
<evidence type="ECO:0000256" key="4">
    <source>
        <dbReference type="SAM" id="SignalP"/>
    </source>
</evidence>
<dbReference type="InParanoid" id="A0A1V8T5T0"/>
<dbReference type="AlphaFoldDB" id="A0A1V8T5T0"/>
<proteinExistence type="inferred from homology"/>
<dbReference type="InterPro" id="IPR036908">
    <property type="entry name" value="RlpA-like_sf"/>
</dbReference>
<dbReference type="PANTHER" id="PTHR38850">
    <property type="entry name" value="CERATO-PLATANIN"/>
    <property type="match status" value="1"/>
</dbReference>
<keyword evidence="4" id="KW-0732">Signal</keyword>
<dbReference type="Pfam" id="PF07249">
    <property type="entry name" value="Cerato-platanin"/>
    <property type="match status" value="1"/>
</dbReference>
<organism evidence="5 6">
    <name type="scientific">Cryoendolithus antarcticus</name>
    <dbReference type="NCBI Taxonomy" id="1507870"/>
    <lineage>
        <taxon>Eukaryota</taxon>
        <taxon>Fungi</taxon>
        <taxon>Dikarya</taxon>
        <taxon>Ascomycota</taxon>
        <taxon>Pezizomycotina</taxon>
        <taxon>Dothideomycetes</taxon>
        <taxon>Dothideomycetidae</taxon>
        <taxon>Cladosporiales</taxon>
        <taxon>Cladosporiaceae</taxon>
        <taxon>Cryoendolithus</taxon>
    </lineage>
</organism>
<comment type="similarity">
    <text evidence="2">Belongs to the cerato-platanin family.</text>
</comment>
<accession>A0A1V8T5T0</accession>
<dbReference type="GO" id="GO:0005576">
    <property type="term" value="C:extracellular region"/>
    <property type="evidence" value="ECO:0007669"/>
    <property type="project" value="UniProtKB-SubCell"/>
</dbReference>
<keyword evidence="6" id="KW-1185">Reference proteome</keyword>
<comment type="subcellular location">
    <subcellularLocation>
        <location evidence="1">Secreted</location>
    </subcellularLocation>
</comment>
<feature type="signal peptide" evidence="4">
    <location>
        <begin position="1"/>
        <end position="17"/>
    </location>
</feature>
<reference evidence="6" key="1">
    <citation type="submission" date="2017-03" db="EMBL/GenBank/DDBJ databases">
        <title>Genomes of endolithic fungi from Antarctica.</title>
        <authorList>
            <person name="Coleine C."/>
            <person name="Masonjones S."/>
            <person name="Stajich J.E."/>
        </authorList>
    </citation>
    <scope>NUCLEOTIDE SEQUENCE [LARGE SCALE GENOMIC DNA]</scope>
    <source>
        <strain evidence="6">CCFEE 5527</strain>
    </source>
</reference>
<dbReference type="EMBL" id="NAJO01000016">
    <property type="protein sequence ID" value="OQO06765.1"/>
    <property type="molecule type" value="Genomic_DNA"/>
</dbReference>
<evidence type="ECO:0000313" key="6">
    <source>
        <dbReference type="Proteomes" id="UP000192596"/>
    </source>
</evidence>
<keyword evidence="3" id="KW-0964">Secreted</keyword>
<evidence type="ECO:0008006" key="7">
    <source>
        <dbReference type="Google" id="ProtNLM"/>
    </source>
</evidence>
<dbReference type="PANTHER" id="PTHR38850:SF2">
    <property type="entry name" value="CERATO-PLATANIN"/>
    <property type="match status" value="1"/>
</dbReference>
<dbReference type="Gene3D" id="2.40.40.10">
    <property type="entry name" value="RlpA-like domain"/>
    <property type="match status" value="1"/>
</dbReference>
<dbReference type="STRING" id="1507870.A0A1V8T5T0"/>
<dbReference type="OrthoDB" id="5370830at2759"/>
<name>A0A1V8T5T0_9PEZI</name>
<sequence>MQFSITALIGFAATVSAAVIPAETITKRSGISVTPHDTYGSSIGVLGCKVNTNRIAYWPLSPGCGKCAKVTANGRSLHLLHVDQSGGAYDISYSAWNFFNTGNPAHTDPTMGGGIAADFEYVDMSNCADLLHEKDGKLALSATNSMNTVSACLSDSWFANNYAIYNIANPNACTYGMDETCSIEQYGVSLPVCPHQLGIQTALTTDPVVNIQYGTGNLVTALQ</sequence>